<name>A0A3D9UZT2_THECX</name>
<keyword evidence="3" id="KW-1185">Reference proteome</keyword>
<organism evidence="2 3">
    <name type="scientific">Thermasporomyces composti</name>
    <dbReference type="NCBI Taxonomy" id="696763"/>
    <lineage>
        <taxon>Bacteria</taxon>
        <taxon>Bacillati</taxon>
        <taxon>Actinomycetota</taxon>
        <taxon>Actinomycetes</taxon>
        <taxon>Propionibacteriales</taxon>
        <taxon>Nocardioidaceae</taxon>
        <taxon>Thermasporomyces</taxon>
    </lineage>
</organism>
<feature type="region of interest" description="Disordered" evidence="1">
    <location>
        <begin position="1"/>
        <end position="31"/>
    </location>
</feature>
<reference evidence="2 3" key="1">
    <citation type="submission" date="2018-08" db="EMBL/GenBank/DDBJ databases">
        <title>Sequencing the genomes of 1000 actinobacteria strains.</title>
        <authorList>
            <person name="Klenk H.-P."/>
        </authorList>
    </citation>
    <scope>NUCLEOTIDE SEQUENCE [LARGE SCALE GENOMIC DNA]</scope>
    <source>
        <strain evidence="2 3">DSM 22891</strain>
    </source>
</reference>
<dbReference type="AlphaFoldDB" id="A0A3D9UZT2"/>
<comment type="caution">
    <text evidence="2">The sequence shown here is derived from an EMBL/GenBank/DDBJ whole genome shotgun (WGS) entry which is preliminary data.</text>
</comment>
<evidence type="ECO:0000313" key="2">
    <source>
        <dbReference type="EMBL" id="REF34686.1"/>
    </source>
</evidence>
<accession>A0A3D9UZT2</accession>
<sequence>MLPPMTTHRPRAGDPPGHSPGVELAGSHRPLDAVAHREAVVERLRHEAADDMRRWPDPHERHDQWAARTFGATVPPAEAYEFWLRIAGVPEEHLHDEAKRLAEEVARRRETVLGKVSWSTRQ</sequence>
<evidence type="ECO:0000313" key="3">
    <source>
        <dbReference type="Proteomes" id="UP000256485"/>
    </source>
</evidence>
<protein>
    <submittedName>
        <fullName evidence="2">Uncharacterized protein</fullName>
    </submittedName>
</protein>
<dbReference type="Proteomes" id="UP000256485">
    <property type="component" value="Unassembled WGS sequence"/>
</dbReference>
<dbReference type="EMBL" id="QTUC01000001">
    <property type="protein sequence ID" value="REF34686.1"/>
    <property type="molecule type" value="Genomic_DNA"/>
</dbReference>
<evidence type="ECO:0000256" key="1">
    <source>
        <dbReference type="SAM" id="MobiDB-lite"/>
    </source>
</evidence>
<gene>
    <name evidence="2" type="ORF">DFJ64_0049</name>
</gene>
<proteinExistence type="predicted"/>